<accession>A0ACC3CFQ7</accession>
<sequence length="173" mass="17503">MDNHSPINTHNILKRHPLQKLRGRQVGSRRARRPRRGDGADGGGDDSGTRGVCLPSGQRARRRSGRHQHRAPRAPPLDWKTPATAVTASAASKHARGGGGGGSHAAAADAAAATPPRSPPTRPIPGGGEGAQGGSVPAADGGGVAATGALTAGTDGRRCRVSALNGGPAQWRR</sequence>
<proteinExistence type="predicted"/>
<comment type="caution">
    <text evidence="1">The sequence shown here is derived from an EMBL/GenBank/DDBJ whole genome shotgun (WGS) entry which is preliminary data.</text>
</comment>
<organism evidence="1 2">
    <name type="scientific">Pyropia yezoensis</name>
    <name type="common">Susabi-nori</name>
    <name type="synonym">Porphyra yezoensis</name>
    <dbReference type="NCBI Taxonomy" id="2788"/>
    <lineage>
        <taxon>Eukaryota</taxon>
        <taxon>Rhodophyta</taxon>
        <taxon>Bangiophyceae</taxon>
        <taxon>Bangiales</taxon>
        <taxon>Bangiaceae</taxon>
        <taxon>Pyropia</taxon>
    </lineage>
</organism>
<dbReference type="Proteomes" id="UP000798662">
    <property type="component" value="Chromosome 3"/>
</dbReference>
<name>A0ACC3CFQ7_PYRYE</name>
<evidence type="ECO:0000313" key="2">
    <source>
        <dbReference type="Proteomes" id="UP000798662"/>
    </source>
</evidence>
<evidence type="ECO:0000313" key="1">
    <source>
        <dbReference type="EMBL" id="KAK1868653.1"/>
    </source>
</evidence>
<reference evidence="1" key="1">
    <citation type="submission" date="2019-11" db="EMBL/GenBank/DDBJ databases">
        <title>Nori genome reveals adaptations in red seaweeds to the harsh intertidal environment.</title>
        <authorList>
            <person name="Wang D."/>
            <person name="Mao Y."/>
        </authorList>
    </citation>
    <scope>NUCLEOTIDE SEQUENCE</scope>
    <source>
        <tissue evidence="1">Gametophyte</tissue>
    </source>
</reference>
<gene>
    <name evidence="1" type="ORF">I4F81_011137</name>
</gene>
<keyword evidence="2" id="KW-1185">Reference proteome</keyword>
<protein>
    <submittedName>
        <fullName evidence="1">Uncharacterized protein</fullName>
    </submittedName>
</protein>
<dbReference type="EMBL" id="CM020620">
    <property type="protein sequence ID" value="KAK1868653.1"/>
    <property type="molecule type" value="Genomic_DNA"/>
</dbReference>